<dbReference type="InterPro" id="IPR014942">
    <property type="entry name" value="AbiEii"/>
</dbReference>
<reference evidence="1" key="2">
    <citation type="journal article" date="2014" name="ISME J.">
        <title>Microbial stratification in low pH oxic and suboxic macroscopic growths along an acid mine drainage.</title>
        <authorList>
            <person name="Mendez-Garcia C."/>
            <person name="Mesa V."/>
            <person name="Sprenger R.R."/>
            <person name="Richter M."/>
            <person name="Diez M.S."/>
            <person name="Solano J."/>
            <person name="Bargiela R."/>
            <person name="Golyshina O.V."/>
            <person name="Manteca A."/>
            <person name="Ramos J.L."/>
            <person name="Gallego J.R."/>
            <person name="Llorente I."/>
            <person name="Martins Dos Santos V.A."/>
            <person name="Jensen O.N."/>
            <person name="Pelaez A.I."/>
            <person name="Sanchez J."/>
            <person name="Ferrer M."/>
        </authorList>
    </citation>
    <scope>NUCLEOTIDE SEQUENCE</scope>
</reference>
<accession>T1B727</accession>
<sequence>MQEPIEVKLRDHGQIALARLQDTIVESIVEIEPDVVFHGGTAIWRCYNGNRFSEDVDLYATDKQVKRLDLGITWSLSKRGAKMEYPVYTDRVVEITGEDARSKFEAMTPPKGIRPIQMEYTRADGSKLLINTLSAHDFIAEKVSTYGKRRYVRDLYDIYHLVMLERPDTGTKALLKRFINEVEKPIDEGKLKDLVYVGIAPSYGTMVSTIGKAVK</sequence>
<gene>
    <name evidence="1" type="ORF">B2A_07458</name>
</gene>
<proteinExistence type="predicted"/>
<comment type="caution">
    <text evidence="1">The sequence shown here is derived from an EMBL/GenBank/DDBJ whole genome shotgun (WGS) entry which is preliminary data.</text>
</comment>
<dbReference type="EMBL" id="AUZZ01005337">
    <property type="protein sequence ID" value="EQD50005.1"/>
    <property type="molecule type" value="Genomic_DNA"/>
</dbReference>
<organism evidence="1">
    <name type="scientific">mine drainage metagenome</name>
    <dbReference type="NCBI Taxonomy" id="410659"/>
    <lineage>
        <taxon>unclassified sequences</taxon>
        <taxon>metagenomes</taxon>
        <taxon>ecological metagenomes</taxon>
    </lineage>
</organism>
<dbReference type="AlphaFoldDB" id="T1B727"/>
<protein>
    <submittedName>
        <fullName evidence="1">Protein containing DUF1814</fullName>
    </submittedName>
</protein>
<dbReference type="Pfam" id="PF08843">
    <property type="entry name" value="AbiEii"/>
    <property type="match status" value="1"/>
</dbReference>
<reference evidence="1" key="1">
    <citation type="submission" date="2013-08" db="EMBL/GenBank/DDBJ databases">
        <authorList>
            <person name="Mendez C."/>
            <person name="Richter M."/>
            <person name="Ferrer M."/>
            <person name="Sanchez J."/>
        </authorList>
    </citation>
    <scope>NUCLEOTIDE SEQUENCE</scope>
</reference>
<name>T1B727_9ZZZZ</name>
<dbReference type="Gene3D" id="3.10.450.620">
    <property type="entry name" value="JHP933, nucleotidyltransferase-like core domain"/>
    <property type="match status" value="1"/>
</dbReference>
<evidence type="ECO:0000313" key="1">
    <source>
        <dbReference type="EMBL" id="EQD50005.1"/>
    </source>
</evidence>